<dbReference type="GO" id="GO:0052856">
    <property type="term" value="F:NAD(P)HX epimerase activity"/>
    <property type="evidence" value="ECO:0007669"/>
    <property type="project" value="UniProtKB-EC"/>
</dbReference>
<dbReference type="PANTHER" id="PTHR12592:SF0">
    <property type="entry name" value="ATP-DEPENDENT (S)-NAD(P)H-HYDRATE DEHYDRATASE"/>
    <property type="match status" value="1"/>
</dbReference>
<keyword evidence="8 17" id="KW-0521">NADP</keyword>
<feature type="binding site" evidence="17">
    <location>
        <position position="382"/>
    </location>
    <ligand>
        <name>(6S)-NADPHX</name>
        <dbReference type="ChEBI" id="CHEBI:64076"/>
    </ligand>
</feature>
<keyword evidence="11 18" id="KW-0413">Isomerase</keyword>
<dbReference type="SUPFAM" id="SSF64153">
    <property type="entry name" value="YjeF N-terminal domain-like"/>
    <property type="match status" value="1"/>
</dbReference>
<dbReference type="PANTHER" id="PTHR12592">
    <property type="entry name" value="ATP-DEPENDENT (S)-NAD(P)H-HYDRATE DEHYDRATASE FAMILY MEMBER"/>
    <property type="match status" value="1"/>
</dbReference>
<dbReference type="SUPFAM" id="SSF53613">
    <property type="entry name" value="Ribokinase-like"/>
    <property type="match status" value="1"/>
</dbReference>
<evidence type="ECO:0000256" key="4">
    <source>
        <dbReference type="ARBA" id="ARBA00009524"/>
    </source>
</evidence>
<dbReference type="GO" id="GO:0046496">
    <property type="term" value="P:nicotinamide nucleotide metabolic process"/>
    <property type="evidence" value="ECO:0007669"/>
    <property type="project" value="UniProtKB-UniRule"/>
</dbReference>
<evidence type="ECO:0000256" key="16">
    <source>
        <dbReference type="ARBA" id="ARBA00049209"/>
    </source>
</evidence>
<name>A0A5B8RQM5_9BURK</name>
<comment type="function">
    <text evidence="17">Catalyzes the dehydration of the S-form of NAD(P)HX at the expense of ADP, which is converted to AMP. Together with NAD(P)HX epimerase, which catalyzes the epimerization of the S- and R-forms, the enzyme allows the repair of both epimers of NAD(P)HX, a damaged form of NAD(P)H that is a result of enzymatic or heat-dependent hydration.</text>
</comment>
<dbReference type="HAMAP" id="MF_01965">
    <property type="entry name" value="NADHX_dehydratase"/>
    <property type="match status" value="1"/>
</dbReference>
<protein>
    <recommendedName>
        <fullName evidence="17">ADP-dependent (S)-NAD(P)H-hydrate dehydratase</fullName>
        <ecNumber evidence="17">4.2.1.136</ecNumber>
    </recommendedName>
    <alternativeName>
        <fullName evidence="17">ADP-dependent NAD(P)HX dehydratase</fullName>
    </alternativeName>
</protein>
<comment type="catalytic activity">
    <reaction evidence="1 18">
        <text>(6R)-NADHX = (6S)-NADHX</text>
        <dbReference type="Rhea" id="RHEA:32215"/>
        <dbReference type="ChEBI" id="CHEBI:64074"/>
        <dbReference type="ChEBI" id="CHEBI:64075"/>
        <dbReference type="EC" id="5.1.99.6"/>
    </reaction>
</comment>
<dbReference type="Pfam" id="PF03853">
    <property type="entry name" value="YjeF_N"/>
    <property type="match status" value="1"/>
</dbReference>
<dbReference type="AlphaFoldDB" id="A0A5B8RQM5"/>
<evidence type="ECO:0000256" key="10">
    <source>
        <dbReference type="ARBA" id="ARBA00023027"/>
    </source>
</evidence>
<dbReference type="EC" id="4.2.1.136" evidence="17"/>
<evidence type="ECO:0000259" key="20">
    <source>
        <dbReference type="PROSITE" id="PS51385"/>
    </source>
</evidence>
<keyword evidence="7 17" id="KW-0067">ATP-binding</keyword>
<evidence type="ECO:0000313" key="21">
    <source>
        <dbReference type="EMBL" id="QEA11911.1"/>
    </source>
</evidence>
<dbReference type="PROSITE" id="PS51383">
    <property type="entry name" value="YJEF_C_3"/>
    <property type="match status" value="1"/>
</dbReference>
<gene>
    <name evidence="17" type="primary">nnrD</name>
    <name evidence="21" type="ORF">FOZ74_02030</name>
</gene>
<comment type="function">
    <text evidence="14 18">Bifunctional enzyme that catalyzes the epimerization of the S- and R-forms of NAD(P)HX and the dehydration of the S-form of NAD(P)HX at the expense of ADP, which is converted to AMP. This allows the repair of both epimers of NAD(P)HX, a damaged form of NAD(P)H that is a result of enzymatic or heat-dependent hydration.</text>
</comment>
<evidence type="ECO:0000256" key="9">
    <source>
        <dbReference type="ARBA" id="ARBA00022958"/>
    </source>
</evidence>
<comment type="similarity">
    <text evidence="4 18">In the C-terminal section; belongs to the NnrD/CARKD family.</text>
</comment>
<reference evidence="21 22" key="1">
    <citation type="submission" date="2019-07" db="EMBL/GenBank/DDBJ databases">
        <title>Complete genome sequence of Comamonas sp. NLF 7-7 isolated from livestock.</title>
        <authorList>
            <person name="Kim D.H."/>
            <person name="Kim J.G."/>
        </authorList>
    </citation>
    <scope>NUCLEOTIDE SEQUENCE [LARGE SCALE GENOMIC DNA]</scope>
    <source>
        <strain evidence="21 22">NLF 7-7</strain>
    </source>
</reference>
<dbReference type="Pfam" id="PF01256">
    <property type="entry name" value="Carb_kinase"/>
    <property type="match status" value="1"/>
</dbReference>
<keyword evidence="10 17" id="KW-0520">NAD</keyword>
<evidence type="ECO:0000256" key="6">
    <source>
        <dbReference type="ARBA" id="ARBA00022741"/>
    </source>
</evidence>
<keyword evidence="12 17" id="KW-0456">Lyase</keyword>
<organism evidence="21 22">
    <name type="scientific">Comamonas flocculans</name>
    <dbReference type="NCBI Taxonomy" id="2597701"/>
    <lineage>
        <taxon>Bacteria</taxon>
        <taxon>Pseudomonadati</taxon>
        <taxon>Pseudomonadota</taxon>
        <taxon>Betaproteobacteria</taxon>
        <taxon>Burkholderiales</taxon>
        <taxon>Comamonadaceae</taxon>
        <taxon>Comamonas</taxon>
    </lineage>
</organism>
<keyword evidence="13" id="KW-0511">Multifunctional enzyme</keyword>
<feature type="binding site" evidence="17">
    <location>
        <position position="449"/>
    </location>
    <ligand>
        <name>(6S)-NADPHX</name>
        <dbReference type="ChEBI" id="CHEBI:64076"/>
    </ligand>
</feature>
<dbReference type="InterPro" id="IPR017953">
    <property type="entry name" value="Carbohydrate_kinase_pred_CS"/>
</dbReference>
<dbReference type="CDD" id="cd01171">
    <property type="entry name" value="YXKO-related"/>
    <property type="match status" value="1"/>
</dbReference>
<dbReference type="Gene3D" id="3.40.1190.20">
    <property type="match status" value="1"/>
</dbReference>
<dbReference type="NCBIfam" id="TIGR00196">
    <property type="entry name" value="yjeF_cterm"/>
    <property type="match status" value="1"/>
</dbReference>
<feature type="domain" description="YjeF C-terminal" evidence="19">
    <location>
        <begin position="232"/>
        <end position="508"/>
    </location>
</feature>
<evidence type="ECO:0000256" key="17">
    <source>
        <dbReference type="HAMAP-Rule" id="MF_01965"/>
    </source>
</evidence>
<evidence type="ECO:0000256" key="12">
    <source>
        <dbReference type="ARBA" id="ARBA00023239"/>
    </source>
</evidence>
<comment type="cofactor">
    <cofactor evidence="18">
        <name>K(+)</name>
        <dbReference type="ChEBI" id="CHEBI:29103"/>
    </cofactor>
    <text evidence="18">Binds 1 potassium ion per subunit.</text>
</comment>
<evidence type="ECO:0000256" key="18">
    <source>
        <dbReference type="PIRNR" id="PIRNR017184"/>
    </source>
</evidence>
<comment type="catalytic activity">
    <reaction evidence="16 17 18">
        <text>(6S)-NADPHX + ADP = AMP + phosphate + NADPH + H(+)</text>
        <dbReference type="Rhea" id="RHEA:32235"/>
        <dbReference type="ChEBI" id="CHEBI:15378"/>
        <dbReference type="ChEBI" id="CHEBI:43474"/>
        <dbReference type="ChEBI" id="CHEBI:57783"/>
        <dbReference type="ChEBI" id="CHEBI:64076"/>
        <dbReference type="ChEBI" id="CHEBI:456215"/>
        <dbReference type="ChEBI" id="CHEBI:456216"/>
        <dbReference type="EC" id="4.2.1.136"/>
    </reaction>
</comment>
<comment type="cofactor">
    <cofactor evidence="17">
        <name>Mg(2+)</name>
        <dbReference type="ChEBI" id="CHEBI:18420"/>
    </cofactor>
</comment>
<dbReference type="InterPro" id="IPR030677">
    <property type="entry name" value="Nnr"/>
</dbReference>
<evidence type="ECO:0000256" key="14">
    <source>
        <dbReference type="ARBA" id="ARBA00025153"/>
    </source>
</evidence>
<evidence type="ECO:0000259" key="19">
    <source>
        <dbReference type="PROSITE" id="PS51383"/>
    </source>
</evidence>
<dbReference type="KEGG" id="cof:FOZ74_02030"/>
<dbReference type="GO" id="GO:0052855">
    <property type="term" value="F:ADP-dependent NAD(P)H-hydrate dehydratase activity"/>
    <property type="evidence" value="ECO:0007669"/>
    <property type="project" value="UniProtKB-UniRule"/>
</dbReference>
<dbReference type="RefSeq" id="WP_146911505.1">
    <property type="nucleotide sequence ID" value="NZ_CP042344.1"/>
</dbReference>
<dbReference type="GO" id="GO:0005524">
    <property type="term" value="F:ATP binding"/>
    <property type="evidence" value="ECO:0007669"/>
    <property type="project" value="UniProtKB-UniRule"/>
</dbReference>
<sequence>MRAVGTLERLPLHASAATRALEAGAAARLPAHTLMQRAGQALAALGHALAPHARSVWVVCGPGNNGGDGLLAAALLQGRGLTVSATLLAEPRQLPEDAAWAWRQACAAGVAFVDGAPTLAAQDLCIDALLGLGLTSAARPQPPAPRLLQALRQLRASGATVLCADLPSGLVADTGCRAPGFEDLPPAAGALHTLSLLTLHPGLFTAQGRDAAGTLWWDDLQTDTSAEPACALLCGRPRPAERAHASHKGSFGDVAILGGEGLSARGMGMTGAAVLAGLAALHAGAGRVLLALLDDGATQALPDWPELMLRRPDALALQHGSVVCGCGGGLAVAPLLARVLAEATRLVLDADALNALAQSAPLQQALAARASQPGRATVLTPHPLEAARLLGTSAGEVQADRLRAASALAERYRCTVVLKGSGSVIAAPEQTPCINPTGNALLATAGTGDVLAGLIGARLAGAPAADAASVQQLACDACWQHGALADHWPAGRALTAAALARALAPAAG</sequence>
<dbReference type="InterPro" id="IPR036652">
    <property type="entry name" value="YjeF_N_dom_sf"/>
</dbReference>
<keyword evidence="22" id="KW-1185">Reference proteome</keyword>
<evidence type="ECO:0000256" key="11">
    <source>
        <dbReference type="ARBA" id="ARBA00023235"/>
    </source>
</evidence>
<feature type="domain" description="YjeF N-terminal" evidence="20">
    <location>
        <begin position="18"/>
        <end position="228"/>
    </location>
</feature>
<evidence type="ECO:0000256" key="3">
    <source>
        <dbReference type="ARBA" id="ARBA00006001"/>
    </source>
</evidence>
<dbReference type="Proteomes" id="UP000321199">
    <property type="component" value="Chromosome"/>
</dbReference>
<accession>A0A5B8RQM5</accession>
<comment type="subunit">
    <text evidence="17">Homotetramer.</text>
</comment>
<dbReference type="InterPro" id="IPR000631">
    <property type="entry name" value="CARKD"/>
</dbReference>
<dbReference type="Gene3D" id="3.40.50.10260">
    <property type="entry name" value="YjeF N-terminal domain"/>
    <property type="match status" value="1"/>
</dbReference>
<dbReference type="GO" id="GO:0110051">
    <property type="term" value="P:metabolite repair"/>
    <property type="evidence" value="ECO:0007669"/>
    <property type="project" value="TreeGrafter"/>
</dbReference>
<evidence type="ECO:0000256" key="2">
    <source>
        <dbReference type="ARBA" id="ARBA00000909"/>
    </source>
</evidence>
<comment type="catalytic activity">
    <reaction evidence="2 18">
        <text>(6R)-NADPHX = (6S)-NADPHX</text>
        <dbReference type="Rhea" id="RHEA:32227"/>
        <dbReference type="ChEBI" id="CHEBI:64076"/>
        <dbReference type="ChEBI" id="CHEBI:64077"/>
        <dbReference type="EC" id="5.1.99.6"/>
    </reaction>
</comment>
<feature type="binding site" evidence="17">
    <location>
        <begin position="419"/>
        <end position="423"/>
    </location>
    <ligand>
        <name>AMP</name>
        <dbReference type="ChEBI" id="CHEBI:456215"/>
    </ligand>
</feature>
<dbReference type="OrthoDB" id="9806925at2"/>
<comment type="similarity">
    <text evidence="3 18">In the N-terminal section; belongs to the NnrE/AIBP family.</text>
</comment>
<dbReference type="PROSITE" id="PS51385">
    <property type="entry name" value="YJEF_N"/>
    <property type="match status" value="1"/>
</dbReference>
<evidence type="ECO:0000256" key="13">
    <source>
        <dbReference type="ARBA" id="ARBA00023268"/>
    </source>
</evidence>
<dbReference type="InterPro" id="IPR029056">
    <property type="entry name" value="Ribokinase-like"/>
</dbReference>
<feature type="binding site" evidence="17">
    <location>
        <position position="448"/>
    </location>
    <ligand>
        <name>AMP</name>
        <dbReference type="ChEBI" id="CHEBI:456215"/>
    </ligand>
</feature>
<comment type="similarity">
    <text evidence="17">Belongs to the NnrD/CARKD family.</text>
</comment>
<evidence type="ECO:0000256" key="1">
    <source>
        <dbReference type="ARBA" id="ARBA00000013"/>
    </source>
</evidence>
<keyword evidence="6 17" id="KW-0547">Nucleotide-binding</keyword>
<feature type="binding site" evidence="17">
    <location>
        <position position="327"/>
    </location>
    <ligand>
        <name>(6S)-NADPHX</name>
        <dbReference type="ChEBI" id="CHEBI:64076"/>
    </ligand>
</feature>
<proteinExistence type="inferred from homology"/>
<evidence type="ECO:0000256" key="15">
    <source>
        <dbReference type="ARBA" id="ARBA00048238"/>
    </source>
</evidence>
<evidence type="ECO:0000256" key="7">
    <source>
        <dbReference type="ARBA" id="ARBA00022840"/>
    </source>
</evidence>
<evidence type="ECO:0000256" key="8">
    <source>
        <dbReference type="ARBA" id="ARBA00022857"/>
    </source>
</evidence>
<evidence type="ECO:0000313" key="22">
    <source>
        <dbReference type="Proteomes" id="UP000321199"/>
    </source>
</evidence>
<dbReference type="GO" id="GO:0046872">
    <property type="term" value="F:metal ion binding"/>
    <property type="evidence" value="ECO:0007669"/>
    <property type="project" value="UniProtKB-UniRule"/>
</dbReference>
<keyword evidence="9 18" id="KW-0630">Potassium</keyword>
<dbReference type="EMBL" id="CP042344">
    <property type="protein sequence ID" value="QEA11911.1"/>
    <property type="molecule type" value="Genomic_DNA"/>
</dbReference>
<dbReference type="PIRSF" id="PIRSF017184">
    <property type="entry name" value="Nnr"/>
    <property type="match status" value="1"/>
</dbReference>
<feature type="binding site" evidence="17">
    <location>
        <position position="272"/>
    </location>
    <ligand>
        <name>(6S)-NADPHX</name>
        <dbReference type="ChEBI" id="CHEBI:64076"/>
    </ligand>
</feature>
<dbReference type="PROSITE" id="PS01050">
    <property type="entry name" value="YJEF_C_2"/>
    <property type="match status" value="1"/>
</dbReference>
<evidence type="ECO:0000256" key="5">
    <source>
        <dbReference type="ARBA" id="ARBA00022723"/>
    </source>
</evidence>
<keyword evidence="5 18" id="KW-0479">Metal-binding</keyword>
<comment type="catalytic activity">
    <reaction evidence="15 17 18">
        <text>(6S)-NADHX + ADP = AMP + phosphate + NADH + H(+)</text>
        <dbReference type="Rhea" id="RHEA:32223"/>
        <dbReference type="ChEBI" id="CHEBI:15378"/>
        <dbReference type="ChEBI" id="CHEBI:43474"/>
        <dbReference type="ChEBI" id="CHEBI:57945"/>
        <dbReference type="ChEBI" id="CHEBI:64074"/>
        <dbReference type="ChEBI" id="CHEBI:456215"/>
        <dbReference type="ChEBI" id="CHEBI:456216"/>
        <dbReference type="EC" id="4.2.1.136"/>
    </reaction>
</comment>
<dbReference type="InterPro" id="IPR004443">
    <property type="entry name" value="YjeF_N_dom"/>
</dbReference>